<comment type="caution">
    <text evidence="3">The sequence shown here is derived from an EMBL/GenBank/DDBJ whole genome shotgun (WGS) entry which is preliminary data.</text>
</comment>
<evidence type="ECO:0000256" key="2">
    <source>
        <dbReference type="SAM" id="SignalP"/>
    </source>
</evidence>
<reference evidence="3 4" key="1">
    <citation type="submission" date="2020-08" db="EMBL/GenBank/DDBJ databases">
        <title>Plant Genome Project.</title>
        <authorList>
            <person name="Zhang R.-G."/>
        </authorList>
    </citation>
    <scope>NUCLEOTIDE SEQUENCE [LARGE SCALE GENOMIC DNA]</scope>
    <source>
        <tissue evidence="3">Rhizome</tissue>
    </source>
</reference>
<evidence type="ECO:0000313" key="3">
    <source>
        <dbReference type="EMBL" id="KAG6532234.1"/>
    </source>
</evidence>
<dbReference type="AlphaFoldDB" id="A0A8J5IDN8"/>
<feature type="compositionally biased region" description="Basic and acidic residues" evidence="1">
    <location>
        <begin position="55"/>
        <end position="66"/>
    </location>
</feature>
<dbReference type="Proteomes" id="UP000734854">
    <property type="component" value="Unassembled WGS sequence"/>
</dbReference>
<name>A0A8J5IDN8_ZINOF</name>
<dbReference type="EMBL" id="JACMSC010000002">
    <property type="protein sequence ID" value="KAG6532234.1"/>
    <property type="molecule type" value="Genomic_DNA"/>
</dbReference>
<keyword evidence="2" id="KW-0732">Signal</keyword>
<gene>
    <name evidence="3" type="ORF">ZIOFF_006073</name>
</gene>
<feature type="signal peptide" evidence="2">
    <location>
        <begin position="1"/>
        <end position="16"/>
    </location>
</feature>
<evidence type="ECO:0000256" key="1">
    <source>
        <dbReference type="SAM" id="MobiDB-lite"/>
    </source>
</evidence>
<accession>A0A8J5IDN8</accession>
<keyword evidence="4" id="KW-1185">Reference proteome</keyword>
<evidence type="ECO:0000313" key="4">
    <source>
        <dbReference type="Proteomes" id="UP000734854"/>
    </source>
</evidence>
<feature type="chain" id="PRO_5035236477" evidence="2">
    <location>
        <begin position="17"/>
        <end position="78"/>
    </location>
</feature>
<protein>
    <submittedName>
        <fullName evidence="3">Uncharacterized protein</fullName>
    </submittedName>
</protein>
<feature type="region of interest" description="Disordered" evidence="1">
    <location>
        <begin position="55"/>
        <end position="78"/>
    </location>
</feature>
<sequence length="78" mass="8780">MGKCLWLIVTITSAILQSYFISFTRKGADLVVLMAMATLPAHRLNFRFISDKDSPRIDEMSDKMNRDSGPLNNEKSTA</sequence>
<organism evidence="3 4">
    <name type="scientific">Zingiber officinale</name>
    <name type="common">Ginger</name>
    <name type="synonym">Amomum zingiber</name>
    <dbReference type="NCBI Taxonomy" id="94328"/>
    <lineage>
        <taxon>Eukaryota</taxon>
        <taxon>Viridiplantae</taxon>
        <taxon>Streptophyta</taxon>
        <taxon>Embryophyta</taxon>
        <taxon>Tracheophyta</taxon>
        <taxon>Spermatophyta</taxon>
        <taxon>Magnoliopsida</taxon>
        <taxon>Liliopsida</taxon>
        <taxon>Zingiberales</taxon>
        <taxon>Zingiberaceae</taxon>
        <taxon>Zingiber</taxon>
    </lineage>
</organism>
<proteinExistence type="predicted"/>